<dbReference type="Proteomes" id="UP001371456">
    <property type="component" value="Unassembled WGS sequence"/>
</dbReference>
<comment type="caution">
    <text evidence="1">The sequence shown here is derived from an EMBL/GenBank/DDBJ whole genome shotgun (WGS) entry which is preliminary data.</text>
</comment>
<evidence type="ECO:0000313" key="2">
    <source>
        <dbReference type="Proteomes" id="UP001371456"/>
    </source>
</evidence>
<dbReference type="EMBL" id="JBANQN010000003">
    <property type="protein sequence ID" value="KAK6794080.1"/>
    <property type="molecule type" value="Genomic_DNA"/>
</dbReference>
<dbReference type="AlphaFoldDB" id="A0AAN8YIQ4"/>
<proteinExistence type="predicted"/>
<dbReference type="Pfam" id="PF14223">
    <property type="entry name" value="Retrotran_gag_2"/>
    <property type="match status" value="1"/>
</dbReference>
<evidence type="ECO:0000313" key="1">
    <source>
        <dbReference type="EMBL" id="KAK6794080.1"/>
    </source>
</evidence>
<reference evidence="1 2" key="1">
    <citation type="submission" date="2024-02" db="EMBL/GenBank/DDBJ databases">
        <title>de novo genome assembly of Solanum bulbocastanum strain 11H21.</title>
        <authorList>
            <person name="Hosaka A.J."/>
        </authorList>
    </citation>
    <scope>NUCLEOTIDE SEQUENCE [LARGE SCALE GENOMIC DNA]</scope>
    <source>
        <tissue evidence="1">Young leaves</tissue>
    </source>
</reference>
<organism evidence="1 2">
    <name type="scientific">Solanum bulbocastanum</name>
    <name type="common">Wild potato</name>
    <dbReference type="NCBI Taxonomy" id="147425"/>
    <lineage>
        <taxon>Eukaryota</taxon>
        <taxon>Viridiplantae</taxon>
        <taxon>Streptophyta</taxon>
        <taxon>Embryophyta</taxon>
        <taxon>Tracheophyta</taxon>
        <taxon>Spermatophyta</taxon>
        <taxon>Magnoliopsida</taxon>
        <taxon>eudicotyledons</taxon>
        <taxon>Gunneridae</taxon>
        <taxon>Pentapetalae</taxon>
        <taxon>asterids</taxon>
        <taxon>lamiids</taxon>
        <taxon>Solanales</taxon>
        <taxon>Solanaceae</taxon>
        <taxon>Solanoideae</taxon>
        <taxon>Solaneae</taxon>
        <taxon>Solanum</taxon>
    </lineage>
</organism>
<name>A0AAN8YIQ4_SOLBU</name>
<protein>
    <submittedName>
        <fullName evidence="1">Uncharacterized protein</fullName>
    </submittedName>
</protein>
<sequence>MKSTESIIDFFTRIKEIVDGLKINGKVLEEVKVIEKILNSLSLEFQTKKKDIESSQNLNTLKLDDLERELVTYKMSLNQQTTKTFDEASIGEST</sequence>
<accession>A0AAN8YIQ4</accession>
<gene>
    <name evidence="1" type="ORF">RDI58_007533</name>
</gene>
<keyword evidence="2" id="KW-1185">Reference proteome</keyword>